<evidence type="ECO:0008006" key="3">
    <source>
        <dbReference type="Google" id="ProtNLM"/>
    </source>
</evidence>
<sequence>MAKPENALKLVEYKPFTSTEKEYDMPVGNSRFVDDLWDFNGIENAPHKKGAKLQIKFHQWDTRPALKETVKHYIVSVLLKSKFETAKRMMDGITKFLVFVEEARPEITSFSEMDRSCLREYYLWLLQVRSGRNKDQLLSGQSIKKAAQAIQDLLTVGAVKGWDVPKVSSFVSGVYHELIINNSRIRKETSLSENHVKTETVDGEIADKLFRCLERENELILCKSSILISSQTGLRINEFITLEEGCLVEGVDGEMKLRFLDRKIRKHATYREVPANEIVVKAVMELEKHTRPLRALSGLKVSVKQSPPCVVCRKVGTA</sequence>
<dbReference type="EMBL" id="CP021434">
    <property type="protein sequence ID" value="ARU60872.1"/>
    <property type="molecule type" value="Genomic_DNA"/>
</dbReference>
<evidence type="ECO:0000313" key="2">
    <source>
        <dbReference type="Proteomes" id="UP000195437"/>
    </source>
</evidence>
<dbReference type="AlphaFoldDB" id="A0A1Y0IK47"/>
<dbReference type="OrthoDB" id="1803733at2"/>
<reference evidence="2" key="1">
    <citation type="submission" date="2017-05" db="EMBL/GenBank/DDBJ databases">
        <authorList>
            <person name="Sung H."/>
        </authorList>
    </citation>
    <scope>NUCLEOTIDE SEQUENCE [LARGE SCALE GENOMIC DNA]</scope>
    <source>
        <strain evidence="2">AR23208</strain>
    </source>
</reference>
<evidence type="ECO:0000313" key="1">
    <source>
        <dbReference type="EMBL" id="ARU60872.1"/>
    </source>
</evidence>
<protein>
    <recommendedName>
        <fullName evidence="3">Tyr recombinase domain-containing protein</fullName>
    </recommendedName>
</protein>
<keyword evidence="2" id="KW-1185">Reference proteome</keyword>
<name>A0A1Y0IK47_9BACL</name>
<proteinExistence type="predicted"/>
<organism evidence="1 2">
    <name type="scientific">Tumebacillus avium</name>
    <dbReference type="NCBI Taxonomy" id="1903704"/>
    <lineage>
        <taxon>Bacteria</taxon>
        <taxon>Bacillati</taxon>
        <taxon>Bacillota</taxon>
        <taxon>Bacilli</taxon>
        <taxon>Bacillales</taxon>
        <taxon>Alicyclobacillaceae</taxon>
        <taxon>Tumebacillus</taxon>
    </lineage>
</organism>
<gene>
    <name evidence="1" type="ORF">CBW65_06995</name>
</gene>
<dbReference type="RefSeq" id="WP_087456261.1">
    <property type="nucleotide sequence ID" value="NZ_CP021434.1"/>
</dbReference>
<dbReference type="KEGG" id="tum:CBW65_06995"/>
<accession>A0A1Y0IK47</accession>
<dbReference type="Proteomes" id="UP000195437">
    <property type="component" value="Chromosome"/>
</dbReference>